<evidence type="ECO:0000256" key="7">
    <source>
        <dbReference type="SAM" id="Coils"/>
    </source>
</evidence>
<keyword evidence="3 6" id="KW-0863">Zinc-finger</keyword>
<dbReference type="AlphaFoldDB" id="A0A8C4T3G8"/>
<dbReference type="SUPFAM" id="SSF49899">
    <property type="entry name" value="Concanavalin A-like lectins/glucanases"/>
    <property type="match status" value="1"/>
</dbReference>
<evidence type="ECO:0000259" key="9">
    <source>
        <dbReference type="PROSITE" id="PS50089"/>
    </source>
</evidence>
<keyword evidence="4" id="KW-0862">Zinc</keyword>
<dbReference type="InterPro" id="IPR000315">
    <property type="entry name" value="Znf_B-box"/>
</dbReference>
<dbReference type="Pfam" id="PF00622">
    <property type="entry name" value="SPRY"/>
    <property type="match status" value="1"/>
</dbReference>
<dbReference type="PROSITE" id="PS00518">
    <property type="entry name" value="ZF_RING_1"/>
    <property type="match status" value="1"/>
</dbReference>
<sequence length="477" mass="54612">SVQKDSCFLVLFFSPSAAPAIVCAQQLTCPVCLDIFTSPISTPCGHSFCMECITRYWGRSGDCICPFCKKIFRQRPDLNINRTLAEITEEFKQTRVMYSDLCFAAPGDVSCDVCSRRKFKAVKSCLVCLASFCNEHIRPHIEAVIFKKHTLVEPVSCLEDTLCTQHSRPLELFCMTDQTYICLLCGVKEHKIHNTVHIEVEWVERMTEESTKSLDELMQIIEKKREDVVRLIETKETTKVNQTEHLIKLLEQDIQRLEGLLKPNDYFNCLVVMLFFLYINSMAYISQELYGFGGCPQTKCRMGWWVHLTLDPHTASPSLTLSADGKEVCYGDAEQEIPDNPLRFDIFFSVLSKEGFTSGRHYWEVKVGEKTDWILGVVRESINRKGDIELCPQNGYWTVSLCYGSGYWAFTSPSTFLALNIKPRKVGVFLDYEEGQLSFFNVESQTHLYTFIDIFTEKLYPYFSPCANEDGKNAVPL</sequence>
<feature type="domain" description="B30.2/SPRY" evidence="11">
    <location>
        <begin position="288"/>
        <end position="477"/>
    </location>
</feature>
<dbReference type="Pfam" id="PF00643">
    <property type="entry name" value="zf-B_box"/>
    <property type="match status" value="1"/>
</dbReference>
<evidence type="ECO:0000256" key="8">
    <source>
        <dbReference type="SAM" id="SignalP"/>
    </source>
</evidence>
<dbReference type="GO" id="GO:0008270">
    <property type="term" value="F:zinc ion binding"/>
    <property type="evidence" value="ECO:0007669"/>
    <property type="project" value="UniProtKB-KW"/>
</dbReference>
<evidence type="ECO:0000259" key="11">
    <source>
        <dbReference type="PROSITE" id="PS50188"/>
    </source>
</evidence>
<dbReference type="InterPro" id="IPR001841">
    <property type="entry name" value="Znf_RING"/>
</dbReference>
<evidence type="ECO:0000256" key="4">
    <source>
        <dbReference type="ARBA" id="ARBA00022833"/>
    </source>
</evidence>
<feature type="coiled-coil region" evidence="7">
    <location>
        <begin position="214"/>
        <end position="260"/>
    </location>
</feature>
<dbReference type="GO" id="GO:0045087">
    <property type="term" value="P:innate immune response"/>
    <property type="evidence" value="ECO:0007669"/>
    <property type="project" value="UniProtKB-KW"/>
</dbReference>
<proteinExistence type="predicted"/>
<feature type="chain" id="PRO_5034720269" evidence="8">
    <location>
        <begin position="25"/>
        <end position="477"/>
    </location>
</feature>
<dbReference type="InterPro" id="IPR027370">
    <property type="entry name" value="Znf-RING_euk"/>
</dbReference>
<evidence type="ECO:0000256" key="5">
    <source>
        <dbReference type="ARBA" id="ARBA00022859"/>
    </source>
</evidence>
<keyword evidence="7" id="KW-0175">Coiled coil</keyword>
<dbReference type="Pfam" id="PF25600">
    <property type="entry name" value="TRIM_CC"/>
    <property type="match status" value="1"/>
</dbReference>
<dbReference type="InterPro" id="IPR017907">
    <property type="entry name" value="Znf_RING_CS"/>
</dbReference>
<dbReference type="InterPro" id="IPR013320">
    <property type="entry name" value="ConA-like_dom_sf"/>
</dbReference>
<dbReference type="Gene3D" id="4.10.830.40">
    <property type="match status" value="1"/>
</dbReference>
<protein>
    <submittedName>
        <fullName evidence="12">Uncharacterized protein</fullName>
    </submittedName>
</protein>
<accession>A0A8C4T3G8</accession>
<dbReference type="SMART" id="SM00336">
    <property type="entry name" value="BBOX"/>
    <property type="match status" value="1"/>
</dbReference>
<dbReference type="SUPFAM" id="SSF57845">
    <property type="entry name" value="B-box zinc-binding domain"/>
    <property type="match status" value="1"/>
</dbReference>
<dbReference type="PANTHER" id="PTHR25465:SF32">
    <property type="entry name" value="BLOODTHIRSTY-RELATED GENE FAMILY, MEMBER 16 ISOFORM X1-RELATED"/>
    <property type="match status" value="1"/>
</dbReference>
<feature type="domain" description="B box-type" evidence="10">
    <location>
        <begin position="158"/>
        <end position="198"/>
    </location>
</feature>
<keyword evidence="2" id="KW-0479">Metal-binding</keyword>
<evidence type="ECO:0000313" key="13">
    <source>
        <dbReference type="Proteomes" id="UP000694620"/>
    </source>
</evidence>
<dbReference type="Gene3D" id="2.60.120.920">
    <property type="match status" value="1"/>
</dbReference>
<keyword evidence="13" id="KW-1185">Reference proteome</keyword>
<dbReference type="SMART" id="SM00449">
    <property type="entry name" value="SPRY"/>
    <property type="match status" value="1"/>
</dbReference>
<dbReference type="PRINTS" id="PR01407">
    <property type="entry name" value="BUTYPHLNCDUF"/>
</dbReference>
<dbReference type="InterPro" id="IPR001870">
    <property type="entry name" value="B30.2/SPRY"/>
</dbReference>
<dbReference type="InterPro" id="IPR058030">
    <property type="entry name" value="TRIM8/14/16/25/29/45/65_CC"/>
</dbReference>
<dbReference type="Ensembl" id="ENSECRT00000026187.1">
    <property type="protein sequence ID" value="ENSECRP00000025646.1"/>
    <property type="gene ID" value="ENSECRG00000017221.1"/>
</dbReference>
<dbReference type="InterPro" id="IPR051051">
    <property type="entry name" value="E3_ubiq-ligase_TRIM/RNF"/>
</dbReference>
<reference evidence="12" key="2">
    <citation type="submission" date="2025-08" db="UniProtKB">
        <authorList>
            <consortium name="Ensembl"/>
        </authorList>
    </citation>
    <scope>IDENTIFICATION</scope>
</reference>
<dbReference type="SMART" id="SM00184">
    <property type="entry name" value="RING"/>
    <property type="match status" value="1"/>
</dbReference>
<dbReference type="PROSITE" id="PS50188">
    <property type="entry name" value="B302_SPRY"/>
    <property type="match status" value="1"/>
</dbReference>
<dbReference type="PANTHER" id="PTHR25465">
    <property type="entry name" value="B-BOX DOMAIN CONTAINING"/>
    <property type="match status" value="1"/>
</dbReference>
<evidence type="ECO:0000313" key="12">
    <source>
        <dbReference type="Ensembl" id="ENSECRP00000025646.1"/>
    </source>
</evidence>
<dbReference type="PROSITE" id="PS50119">
    <property type="entry name" value="ZF_BBOX"/>
    <property type="match status" value="1"/>
</dbReference>
<dbReference type="InterPro" id="IPR003879">
    <property type="entry name" value="Butyrophylin_SPRY"/>
</dbReference>
<evidence type="ECO:0000256" key="2">
    <source>
        <dbReference type="ARBA" id="ARBA00022723"/>
    </source>
</evidence>
<keyword evidence="5" id="KW-0391">Immunity</keyword>
<dbReference type="CDD" id="cd19769">
    <property type="entry name" value="Bbox2_TRIM16-like"/>
    <property type="match status" value="1"/>
</dbReference>
<evidence type="ECO:0000256" key="1">
    <source>
        <dbReference type="ARBA" id="ARBA00022588"/>
    </source>
</evidence>
<keyword evidence="1" id="KW-0399">Innate immunity</keyword>
<dbReference type="CDD" id="cd13733">
    <property type="entry name" value="SPRY_PRY_C-I_1"/>
    <property type="match status" value="1"/>
</dbReference>
<dbReference type="FunFam" id="2.60.120.920:FF:000004">
    <property type="entry name" value="Butyrophilin subfamily 1 member A1"/>
    <property type="match status" value="1"/>
</dbReference>
<dbReference type="Gene3D" id="3.30.40.10">
    <property type="entry name" value="Zinc/RING finger domain, C3HC4 (zinc finger)"/>
    <property type="match status" value="1"/>
</dbReference>
<feature type="signal peptide" evidence="8">
    <location>
        <begin position="1"/>
        <end position="24"/>
    </location>
</feature>
<dbReference type="InterPro" id="IPR003877">
    <property type="entry name" value="SPRY_dom"/>
</dbReference>
<dbReference type="InterPro" id="IPR006574">
    <property type="entry name" value="PRY"/>
</dbReference>
<dbReference type="InterPro" id="IPR043136">
    <property type="entry name" value="B30.2/SPRY_sf"/>
</dbReference>
<organism evidence="12 13">
    <name type="scientific">Erpetoichthys calabaricus</name>
    <name type="common">Rope fish</name>
    <name type="synonym">Calamoichthys calabaricus</name>
    <dbReference type="NCBI Taxonomy" id="27687"/>
    <lineage>
        <taxon>Eukaryota</taxon>
        <taxon>Metazoa</taxon>
        <taxon>Chordata</taxon>
        <taxon>Craniata</taxon>
        <taxon>Vertebrata</taxon>
        <taxon>Euteleostomi</taxon>
        <taxon>Actinopterygii</taxon>
        <taxon>Polypteriformes</taxon>
        <taxon>Polypteridae</taxon>
        <taxon>Erpetoichthys</taxon>
    </lineage>
</organism>
<dbReference type="PROSITE" id="PS50089">
    <property type="entry name" value="ZF_RING_2"/>
    <property type="match status" value="1"/>
</dbReference>
<evidence type="ECO:0000256" key="6">
    <source>
        <dbReference type="PROSITE-ProRule" id="PRU00024"/>
    </source>
</evidence>
<dbReference type="GO" id="GO:0005737">
    <property type="term" value="C:cytoplasm"/>
    <property type="evidence" value="ECO:0007669"/>
    <property type="project" value="UniProtKB-ARBA"/>
</dbReference>
<dbReference type="SUPFAM" id="SSF57850">
    <property type="entry name" value="RING/U-box"/>
    <property type="match status" value="1"/>
</dbReference>
<dbReference type="InterPro" id="IPR013083">
    <property type="entry name" value="Znf_RING/FYVE/PHD"/>
</dbReference>
<reference evidence="12" key="3">
    <citation type="submission" date="2025-09" db="UniProtKB">
        <authorList>
            <consortium name="Ensembl"/>
        </authorList>
    </citation>
    <scope>IDENTIFICATION</scope>
</reference>
<name>A0A8C4T3G8_ERPCA</name>
<feature type="domain" description="RING-type" evidence="9">
    <location>
        <begin position="29"/>
        <end position="69"/>
    </location>
</feature>
<reference evidence="12" key="1">
    <citation type="submission" date="2021-06" db="EMBL/GenBank/DDBJ databases">
        <authorList>
            <consortium name="Wellcome Sanger Institute Data Sharing"/>
        </authorList>
    </citation>
    <scope>NUCLEOTIDE SEQUENCE [LARGE SCALE GENOMIC DNA]</scope>
</reference>
<dbReference type="Pfam" id="PF13445">
    <property type="entry name" value="zf-RING_UBOX"/>
    <property type="match status" value="1"/>
</dbReference>
<dbReference type="Proteomes" id="UP000694620">
    <property type="component" value="Chromosome 16"/>
</dbReference>
<dbReference type="SMART" id="SM00589">
    <property type="entry name" value="PRY"/>
    <property type="match status" value="1"/>
</dbReference>
<dbReference type="Pfam" id="PF13765">
    <property type="entry name" value="PRY"/>
    <property type="match status" value="1"/>
</dbReference>
<evidence type="ECO:0000259" key="10">
    <source>
        <dbReference type="PROSITE" id="PS50119"/>
    </source>
</evidence>
<dbReference type="Gene3D" id="3.30.160.60">
    <property type="entry name" value="Classic Zinc Finger"/>
    <property type="match status" value="1"/>
</dbReference>
<evidence type="ECO:0000256" key="3">
    <source>
        <dbReference type="ARBA" id="ARBA00022771"/>
    </source>
</evidence>
<keyword evidence="8" id="KW-0732">Signal</keyword>
<dbReference type="GeneTree" id="ENSGT01040000240385"/>